<sequence>MLICILISAVLAFTVMRVEKSTELPTFPGLATGGVTKNTTDIIGLYGAIIELEELQHSIAAIIQKDSLSDRDSIRLSDALKRYEQIQRSLIHTGDTSTAP</sequence>
<dbReference type="AlphaFoldDB" id="A0A928V0H3"/>
<proteinExistence type="predicted"/>
<keyword evidence="2" id="KW-1185">Reference proteome</keyword>
<accession>A0A928V0H3</accession>
<name>A0A928V0H3_9SPHI</name>
<protein>
    <submittedName>
        <fullName evidence="1">Uncharacterized protein</fullName>
    </submittedName>
</protein>
<organism evidence="1 2">
    <name type="scientific">Sphingobacterium hungaricum</name>
    <dbReference type="NCBI Taxonomy" id="2082723"/>
    <lineage>
        <taxon>Bacteria</taxon>
        <taxon>Pseudomonadati</taxon>
        <taxon>Bacteroidota</taxon>
        <taxon>Sphingobacteriia</taxon>
        <taxon>Sphingobacteriales</taxon>
        <taxon>Sphingobacteriaceae</taxon>
        <taxon>Sphingobacterium</taxon>
    </lineage>
</organism>
<evidence type="ECO:0000313" key="2">
    <source>
        <dbReference type="Proteomes" id="UP000616201"/>
    </source>
</evidence>
<evidence type="ECO:0000313" key="1">
    <source>
        <dbReference type="EMBL" id="MBE8714845.1"/>
    </source>
</evidence>
<reference evidence="1" key="1">
    <citation type="submission" date="2018-02" db="EMBL/GenBank/DDBJ databases">
        <authorList>
            <person name="Vasarhelyi B.M."/>
            <person name="Deshmukh S."/>
            <person name="Balint B."/>
            <person name="Kukolya J."/>
        </authorList>
    </citation>
    <scope>NUCLEOTIDE SEQUENCE</scope>
    <source>
        <strain evidence="1">KB22</strain>
    </source>
</reference>
<comment type="caution">
    <text evidence="1">The sequence shown here is derived from an EMBL/GenBank/DDBJ whole genome shotgun (WGS) entry which is preliminary data.</text>
</comment>
<gene>
    <name evidence="1" type="ORF">C4F49_14260</name>
</gene>
<dbReference type="EMBL" id="PRDK01000008">
    <property type="protein sequence ID" value="MBE8714845.1"/>
    <property type="molecule type" value="Genomic_DNA"/>
</dbReference>
<dbReference type="Proteomes" id="UP000616201">
    <property type="component" value="Unassembled WGS sequence"/>
</dbReference>